<feature type="region of interest" description="Disordered" evidence="7">
    <location>
        <begin position="382"/>
        <end position="413"/>
    </location>
</feature>
<feature type="domain" description="Mitochondrial outer membrane transport complex Sam37/metaxin N-terminal" evidence="9">
    <location>
        <begin position="22"/>
        <end position="161"/>
    </location>
</feature>
<dbReference type="VEuPathDB" id="FungiDB:GGTG_03101"/>
<evidence type="ECO:0000259" key="9">
    <source>
        <dbReference type="Pfam" id="PF10568"/>
    </source>
</evidence>
<keyword evidence="2" id="KW-0813">Transport</keyword>
<dbReference type="STRING" id="644352.J3NP95"/>
<dbReference type="PANTHER" id="PTHR12289:SF41">
    <property type="entry name" value="FAILED AXON CONNECTIONS-RELATED"/>
    <property type="match status" value="1"/>
</dbReference>
<reference evidence="12" key="1">
    <citation type="submission" date="2010-07" db="EMBL/GenBank/DDBJ databases">
        <title>The genome sequence of Gaeumannomyces graminis var. tritici strain R3-111a-1.</title>
        <authorList>
            <consortium name="The Broad Institute Genome Sequencing Platform"/>
            <person name="Ma L.-J."/>
            <person name="Dead R."/>
            <person name="Young S."/>
            <person name="Zeng Q."/>
            <person name="Koehrsen M."/>
            <person name="Alvarado L."/>
            <person name="Berlin A."/>
            <person name="Chapman S.B."/>
            <person name="Chen Z."/>
            <person name="Freedman E."/>
            <person name="Gellesch M."/>
            <person name="Goldberg J."/>
            <person name="Griggs A."/>
            <person name="Gujja S."/>
            <person name="Heilman E.R."/>
            <person name="Heiman D."/>
            <person name="Hepburn T."/>
            <person name="Howarth C."/>
            <person name="Jen D."/>
            <person name="Larson L."/>
            <person name="Mehta T."/>
            <person name="Neiman D."/>
            <person name="Pearson M."/>
            <person name="Roberts A."/>
            <person name="Saif S."/>
            <person name="Shea T."/>
            <person name="Shenoy N."/>
            <person name="Sisk P."/>
            <person name="Stolte C."/>
            <person name="Sykes S."/>
            <person name="Walk T."/>
            <person name="White J."/>
            <person name="Yandava C."/>
            <person name="Haas B."/>
            <person name="Nusbaum C."/>
            <person name="Birren B."/>
        </authorList>
    </citation>
    <scope>NUCLEOTIDE SEQUENCE [LARGE SCALE GENOMIC DNA]</scope>
    <source>
        <strain evidence="12">R3-111a-1</strain>
    </source>
</reference>
<keyword evidence="5" id="KW-0496">Mitochondrion</keyword>
<reference evidence="10" key="2">
    <citation type="submission" date="2010-07" db="EMBL/GenBank/DDBJ databases">
        <authorList>
            <consortium name="The Broad Institute Genome Sequencing Platform"/>
            <consortium name="Broad Institute Genome Sequencing Center for Infectious Disease"/>
            <person name="Ma L.-J."/>
            <person name="Dead R."/>
            <person name="Young S."/>
            <person name="Zeng Q."/>
            <person name="Koehrsen M."/>
            <person name="Alvarado L."/>
            <person name="Berlin A."/>
            <person name="Chapman S.B."/>
            <person name="Chen Z."/>
            <person name="Freedman E."/>
            <person name="Gellesch M."/>
            <person name="Goldberg J."/>
            <person name="Griggs A."/>
            <person name="Gujja S."/>
            <person name="Heilman E.R."/>
            <person name="Heiman D."/>
            <person name="Hepburn T."/>
            <person name="Howarth C."/>
            <person name="Jen D."/>
            <person name="Larson L."/>
            <person name="Mehta T."/>
            <person name="Neiman D."/>
            <person name="Pearson M."/>
            <person name="Roberts A."/>
            <person name="Saif S."/>
            <person name="Shea T."/>
            <person name="Shenoy N."/>
            <person name="Sisk P."/>
            <person name="Stolte C."/>
            <person name="Sykes S."/>
            <person name="Walk T."/>
            <person name="White J."/>
            <person name="Yandava C."/>
            <person name="Haas B."/>
            <person name="Nusbaum C."/>
            <person name="Birren B."/>
        </authorList>
    </citation>
    <scope>NUCLEOTIDE SEQUENCE</scope>
    <source>
        <strain evidence="10">R3-111a-1</strain>
    </source>
</reference>
<feature type="chain" id="PRO_5015094331" description="Mitochondrial outer membrane transport complex Sam37/metaxin N-terminal domain-containing protein" evidence="8">
    <location>
        <begin position="25"/>
        <end position="482"/>
    </location>
</feature>
<keyword evidence="4" id="KW-0653">Protein transport</keyword>
<dbReference type="EnsemblFungi" id="EJT77998">
    <property type="protein sequence ID" value="EJT77998"/>
    <property type="gene ID" value="GGTG_03101"/>
</dbReference>
<evidence type="ECO:0000256" key="3">
    <source>
        <dbReference type="ARBA" id="ARBA00022787"/>
    </source>
</evidence>
<dbReference type="GO" id="GO:0001401">
    <property type="term" value="C:SAM complex"/>
    <property type="evidence" value="ECO:0007669"/>
    <property type="project" value="InterPro"/>
</dbReference>
<dbReference type="OrthoDB" id="5835136at2759"/>
<keyword evidence="6" id="KW-0472">Membrane</keyword>
<dbReference type="GeneID" id="20343559"/>
<dbReference type="InterPro" id="IPR019564">
    <property type="entry name" value="Sam37/metaxin_N"/>
</dbReference>
<evidence type="ECO:0000313" key="11">
    <source>
        <dbReference type="EnsemblFungi" id="EJT77998"/>
    </source>
</evidence>
<keyword evidence="12" id="KW-1185">Reference proteome</keyword>
<reference evidence="11" key="4">
    <citation type="journal article" date="2015" name="G3 (Bethesda)">
        <title>Genome sequences of three phytopathogenic species of the Magnaporthaceae family of fungi.</title>
        <authorList>
            <person name="Okagaki L.H."/>
            <person name="Nunes C.C."/>
            <person name="Sailsbery J."/>
            <person name="Clay B."/>
            <person name="Brown D."/>
            <person name="John T."/>
            <person name="Oh Y."/>
            <person name="Young N."/>
            <person name="Fitzgerald M."/>
            <person name="Haas B.J."/>
            <person name="Zeng Q."/>
            <person name="Young S."/>
            <person name="Adiconis X."/>
            <person name="Fan L."/>
            <person name="Levin J.Z."/>
            <person name="Mitchell T.K."/>
            <person name="Okubara P.A."/>
            <person name="Farman M.L."/>
            <person name="Kohn L.M."/>
            <person name="Birren B."/>
            <person name="Ma L.-J."/>
            <person name="Dean R.A."/>
        </authorList>
    </citation>
    <scope>NUCLEOTIDE SEQUENCE</scope>
    <source>
        <strain evidence="11">R3-111a-1</strain>
    </source>
</reference>
<dbReference type="AlphaFoldDB" id="J3NP95"/>
<proteinExistence type="predicted"/>
<keyword evidence="8" id="KW-0732">Signal</keyword>
<dbReference type="HOGENOM" id="CLU_032751_0_1_1"/>
<dbReference type="Proteomes" id="UP000006039">
    <property type="component" value="Unassembled WGS sequence"/>
</dbReference>
<protein>
    <recommendedName>
        <fullName evidence="9">Mitochondrial outer membrane transport complex Sam37/metaxin N-terminal domain-containing protein</fullName>
    </recommendedName>
</protein>
<keyword evidence="3" id="KW-1000">Mitochondrion outer membrane</keyword>
<organism evidence="10">
    <name type="scientific">Gaeumannomyces tritici (strain R3-111a-1)</name>
    <name type="common">Wheat and barley take-all root rot fungus</name>
    <name type="synonym">Gaeumannomyces graminis var. tritici</name>
    <dbReference type="NCBI Taxonomy" id="644352"/>
    <lineage>
        <taxon>Eukaryota</taxon>
        <taxon>Fungi</taxon>
        <taxon>Dikarya</taxon>
        <taxon>Ascomycota</taxon>
        <taxon>Pezizomycotina</taxon>
        <taxon>Sordariomycetes</taxon>
        <taxon>Sordariomycetidae</taxon>
        <taxon>Magnaporthales</taxon>
        <taxon>Magnaporthaceae</taxon>
        <taxon>Gaeumannomyces</taxon>
    </lineage>
</organism>
<dbReference type="eggNOG" id="KOG3028">
    <property type="taxonomic scope" value="Eukaryota"/>
</dbReference>
<dbReference type="GO" id="GO:0015031">
    <property type="term" value="P:protein transport"/>
    <property type="evidence" value="ECO:0007669"/>
    <property type="project" value="UniProtKB-KW"/>
</dbReference>
<evidence type="ECO:0000256" key="2">
    <source>
        <dbReference type="ARBA" id="ARBA00022448"/>
    </source>
</evidence>
<evidence type="ECO:0000256" key="5">
    <source>
        <dbReference type="ARBA" id="ARBA00023128"/>
    </source>
</evidence>
<evidence type="ECO:0000313" key="12">
    <source>
        <dbReference type="Proteomes" id="UP000006039"/>
    </source>
</evidence>
<evidence type="ECO:0000256" key="6">
    <source>
        <dbReference type="ARBA" id="ARBA00023136"/>
    </source>
</evidence>
<evidence type="ECO:0000256" key="8">
    <source>
        <dbReference type="SAM" id="SignalP"/>
    </source>
</evidence>
<evidence type="ECO:0000256" key="1">
    <source>
        <dbReference type="ARBA" id="ARBA00004294"/>
    </source>
</evidence>
<dbReference type="RefSeq" id="XP_009219143.1">
    <property type="nucleotide sequence ID" value="XM_009220879.1"/>
</dbReference>
<dbReference type="Pfam" id="PF10568">
    <property type="entry name" value="Tom37"/>
    <property type="match status" value="1"/>
</dbReference>
<evidence type="ECO:0000256" key="7">
    <source>
        <dbReference type="SAM" id="MobiDB-lite"/>
    </source>
</evidence>
<accession>J3NP95</accession>
<feature type="signal peptide" evidence="8">
    <location>
        <begin position="1"/>
        <end position="24"/>
    </location>
</feature>
<sequence>MPILRLHVWGPAFGLASLDAECLAAIVYLKHITEPGDYELVATSPSAVPTNHLPAIHNTLSGDWASGFQGVLDLIHATAPTPETGLGTFVVDSRWPSLDSRLNLPAAAVADSTAYRVFLTAHAAPLLALSLYVSSANWSGATRPAISQILPFPLGWTEGPARRRAMSRRAEHLDFSDLDTDRDAADPDATPRDVATRSFIPASLQPRNRGGISSSMTPEAKARFRLEAAAASVLDVLTSCHGINADAAPGLGEGWLRGPWAHGQGAEEGGSGGRPPSSFECLAFGYLALMAVPTLPRPWLREVVGQKHADLAAFVDDARAAWFPVEPSQLPWVSEEAASLYSSSPSSLLSVAARLAAGCMASLPSGVGTQWSAWRQERRQACENNRKGKGRIAAGGSAPGSMSLAATTPRPPRERSEFLTTVYTSLLGASMATVAALVYRSLQPFGAPTHRFDGGGVHAGLWAFGAAGAALGLAADALDGRG</sequence>
<gene>
    <name evidence="11" type="primary">20343559</name>
    <name evidence="10" type="ORF">GGTG_03101</name>
</gene>
<reference evidence="10" key="3">
    <citation type="submission" date="2010-09" db="EMBL/GenBank/DDBJ databases">
        <title>Annotation of Gaeumannomyces graminis var. tritici R3-111a-1.</title>
        <authorList>
            <consortium name="The Broad Institute Genome Sequencing Platform"/>
            <person name="Ma L.-J."/>
            <person name="Dead R."/>
            <person name="Young S.K."/>
            <person name="Zeng Q."/>
            <person name="Gargeya S."/>
            <person name="Fitzgerald M."/>
            <person name="Haas B."/>
            <person name="Abouelleil A."/>
            <person name="Alvarado L."/>
            <person name="Arachchi H.M."/>
            <person name="Berlin A."/>
            <person name="Brown A."/>
            <person name="Chapman S.B."/>
            <person name="Chen Z."/>
            <person name="Dunbar C."/>
            <person name="Freedman E."/>
            <person name="Gearin G."/>
            <person name="Gellesch M."/>
            <person name="Goldberg J."/>
            <person name="Griggs A."/>
            <person name="Gujja S."/>
            <person name="Heiman D."/>
            <person name="Howarth C."/>
            <person name="Larson L."/>
            <person name="Lui A."/>
            <person name="MacDonald P.J.P."/>
            <person name="Mehta T."/>
            <person name="Montmayeur A."/>
            <person name="Murphy C."/>
            <person name="Neiman D."/>
            <person name="Pearson M."/>
            <person name="Priest M."/>
            <person name="Roberts A."/>
            <person name="Saif S."/>
            <person name="Shea T."/>
            <person name="Shenoy N."/>
            <person name="Sisk P."/>
            <person name="Stolte C."/>
            <person name="Sykes S."/>
            <person name="Yandava C."/>
            <person name="Wortman J."/>
            <person name="Nusbaum C."/>
            <person name="Birren B."/>
        </authorList>
    </citation>
    <scope>NUCLEOTIDE SEQUENCE</scope>
    <source>
        <strain evidence="10">R3-111a-1</strain>
    </source>
</reference>
<dbReference type="PANTHER" id="PTHR12289">
    <property type="entry name" value="METAXIN RELATED"/>
    <property type="match status" value="1"/>
</dbReference>
<evidence type="ECO:0000256" key="4">
    <source>
        <dbReference type="ARBA" id="ARBA00022927"/>
    </source>
</evidence>
<name>J3NP95_GAET3</name>
<dbReference type="InterPro" id="IPR050931">
    <property type="entry name" value="Mito_Protein_Transport_Metaxin"/>
</dbReference>
<comment type="subcellular location">
    <subcellularLocation>
        <location evidence="1">Mitochondrion outer membrane</location>
    </subcellularLocation>
</comment>
<dbReference type="GO" id="GO:0007005">
    <property type="term" value="P:mitochondrion organization"/>
    <property type="evidence" value="ECO:0007669"/>
    <property type="project" value="TreeGrafter"/>
</dbReference>
<reference evidence="11" key="5">
    <citation type="submission" date="2018-04" db="UniProtKB">
        <authorList>
            <consortium name="EnsemblFungi"/>
        </authorList>
    </citation>
    <scope>IDENTIFICATION</scope>
    <source>
        <strain evidence="11">R3-111a-1</strain>
    </source>
</reference>
<evidence type="ECO:0000313" key="10">
    <source>
        <dbReference type="EMBL" id="EJT77998.1"/>
    </source>
</evidence>
<dbReference type="EMBL" id="GL385396">
    <property type="protein sequence ID" value="EJT77998.1"/>
    <property type="molecule type" value="Genomic_DNA"/>
</dbReference>